<feature type="region of interest" description="Disordered" evidence="1">
    <location>
        <begin position="1"/>
        <end position="36"/>
    </location>
</feature>
<comment type="caution">
    <text evidence="2">The sequence shown here is derived from an EMBL/GenBank/DDBJ whole genome shotgun (WGS) entry which is preliminary data.</text>
</comment>
<protein>
    <submittedName>
        <fullName evidence="2">Uncharacterized protein</fullName>
    </submittedName>
</protein>
<organism evidence="2 3">
    <name type="scientific">Synaphobranchus kaupii</name>
    <name type="common">Kaup's arrowtooth eel</name>
    <dbReference type="NCBI Taxonomy" id="118154"/>
    <lineage>
        <taxon>Eukaryota</taxon>
        <taxon>Metazoa</taxon>
        <taxon>Chordata</taxon>
        <taxon>Craniata</taxon>
        <taxon>Vertebrata</taxon>
        <taxon>Euteleostomi</taxon>
        <taxon>Actinopterygii</taxon>
        <taxon>Neopterygii</taxon>
        <taxon>Teleostei</taxon>
        <taxon>Anguilliformes</taxon>
        <taxon>Synaphobranchidae</taxon>
        <taxon>Synaphobranchus</taxon>
    </lineage>
</organism>
<dbReference type="Proteomes" id="UP001152622">
    <property type="component" value="Chromosome 12"/>
</dbReference>
<proteinExistence type="predicted"/>
<sequence>MRFRKHASLRSLSGNSWERGQENSLSRAAASRATPPRSPGFLPLLLIDRERLRGDLIVHSEEPGLTMRSPTMRRGRRPFCVPQVTPLPTKGALVRRALDFMYVSRVRVAESAPGGFWVINQRQRHSRQGQQNQPLFRLFSSYYNQRHLASRGAEACIPASRGYLHVC</sequence>
<accession>A0A9Q1IN97</accession>
<feature type="compositionally biased region" description="Polar residues" evidence="1">
    <location>
        <begin position="10"/>
        <end position="25"/>
    </location>
</feature>
<dbReference type="AlphaFoldDB" id="A0A9Q1IN97"/>
<evidence type="ECO:0000313" key="2">
    <source>
        <dbReference type="EMBL" id="KAJ8346169.1"/>
    </source>
</evidence>
<keyword evidence="3" id="KW-1185">Reference proteome</keyword>
<gene>
    <name evidence="2" type="ORF">SKAU_G00303620</name>
</gene>
<reference evidence="2" key="1">
    <citation type="journal article" date="2023" name="Science">
        <title>Genome structures resolve the early diversification of teleost fishes.</title>
        <authorList>
            <person name="Parey E."/>
            <person name="Louis A."/>
            <person name="Montfort J."/>
            <person name="Bouchez O."/>
            <person name="Roques C."/>
            <person name="Iampietro C."/>
            <person name="Lluch J."/>
            <person name="Castinel A."/>
            <person name="Donnadieu C."/>
            <person name="Desvignes T."/>
            <person name="Floi Bucao C."/>
            <person name="Jouanno E."/>
            <person name="Wen M."/>
            <person name="Mejri S."/>
            <person name="Dirks R."/>
            <person name="Jansen H."/>
            <person name="Henkel C."/>
            <person name="Chen W.J."/>
            <person name="Zahm M."/>
            <person name="Cabau C."/>
            <person name="Klopp C."/>
            <person name="Thompson A.W."/>
            <person name="Robinson-Rechavi M."/>
            <person name="Braasch I."/>
            <person name="Lecointre G."/>
            <person name="Bobe J."/>
            <person name="Postlethwait J.H."/>
            <person name="Berthelot C."/>
            <person name="Roest Crollius H."/>
            <person name="Guiguen Y."/>
        </authorList>
    </citation>
    <scope>NUCLEOTIDE SEQUENCE</scope>
    <source>
        <strain evidence="2">WJC10195</strain>
    </source>
</reference>
<feature type="compositionally biased region" description="Low complexity" evidence="1">
    <location>
        <begin position="26"/>
        <end position="35"/>
    </location>
</feature>
<evidence type="ECO:0000313" key="3">
    <source>
        <dbReference type="Proteomes" id="UP001152622"/>
    </source>
</evidence>
<evidence type="ECO:0000256" key="1">
    <source>
        <dbReference type="SAM" id="MobiDB-lite"/>
    </source>
</evidence>
<dbReference type="EMBL" id="JAINUF010000012">
    <property type="protein sequence ID" value="KAJ8346169.1"/>
    <property type="molecule type" value="Genomic_DNA"/>
</dbReference>
<name>A0A9Q1IN97_SYNKA</name>